<evidence type="ECO:0000256" key="5">
    <source>
        <dbReference type="PIRSR" id="PIRSR604574-2"/>
    </source>
</evidence>
<dbReference type="AlphaFoldDB" id="A0A3T0E655"/>
<dbReference type="InterPro" id="IPR027450">
    <property type="entry name" value="AlkB-like"/>
</dbReference>
<feature type="binding site" evidence="5">
    <location>
        <position position="123"/>
    </location>
    <ligand>
        <name>Fe cation</name>
        <dbReference type="ChEBI" id="CHEBI:24875"/>
        <note>catalytic</note>
    </ligand>
</feature>
<dbReference type="InterPro" id="IPR004574">
    <property type="entry name" value="Alkb"/>
</dbReference>
<keyword evidence="1 5" id="KW-0479">Metal-binding</keyword>
<dbReference type="GO" id="GO:0035515">
    <property type="term" value="F:oxidative RNA demethylase activity"/>
    <property type="evidence" value="ECO:0007669"/>
    <property type="project" value="TreeGrafter"/>
</dbReference>
<comment type="cofactor">
    <cofactor evidence="5">
        <name>Fe(2+)</name>
        <dbReference type="ChEBI" id="CHEBI:29033"/>
    </cofactor>
    <text evidence="5">Binds 1 Fe(2+) ion per subunit.</text>
</comment>
<dbReference type="GO" id="GO:0035513">
    <property type="term" value="P:oxidative RNA demethylation"/>
    <property type="evidence" value="ECO:0007669"/>
    <property type="project" value="TreeGrafter"/>
</dbReference>
<evidence type="ECO:0000256" key="4">
    <source>
        <dbReference type="ARBA" id="ARBA00023004"/>
    </source>
</evidence>
<evidence type="ECO:0000259" key="6">
    <source>
        <dbReference type="PROSITE" id="PS51471"/>
    </source>
</evidence>
<keyword evidence="4 5" id="KW-0408">Iron</keyword>
<feature type="domain" description="Fe2OG dioxygenase" evidence="6">
    <location>
        <begin position="105"/>
        <end position="209"/>
    </location>
</feature>
<dbReference type="InterPro" id="IPR005123">
    <property type="entry name" value="Oxoglu/Fe-dep_dioxygenase_dom"/>
</dbReference>
<sequence length="209" mass="22400">MMDAGRVTGPDGFVLLPGYFDRAAQESLLAGVLGGIGAAPLYRPSMPRNGQPLSVQMSNFGPLGWVADQAGYRYEPEHPVTGAPWPSMPPALLELWAAVSGWHQPPQACLITVYGPDSRLGLHVDADEDARDAPVVSVSLGDRARFRLGGPLRNSPSRSLVLSSGDVVVLGGASRRFFHGVDRIYPGTSTLLPAPFHPGRINLTLRRVR</sequence>
<proteinExistence type="predicted"/>
<dbReference type="EMBL" id="CP018911">
    <property type="protein sequence ID" value="AZU02687.1"/>
    <property type="molecule type" value="Genomic_DNA"/>
</dbReference>
<dbReference type="GO" id="GO:0005737">
    <property type="term" value="C:cytoplasm"/>
    <property type="evidence" value="ECO:0007669"/>
    <property type="project" value="TreeGrafter"/>
</dbReference>
<dbReference type="SUPFAM" id="SSF51197">
    <property type="entry name" value="Clavaminate synthase-like"/>
    <property type="match status" value="1"/>
</dbReference>
<accession>A0A3T0E655</accession>
<dbReference type="Pfam" id="PF13532">
    <property type="entry name" value="2OG-FeII_Oxy_2"/>
    <property type="match status" value="1"/>
</dbReference>
<organism evidence="7 8">
    <name type="scientific">Glycocaulis alkaliphilus</name>
    <dbReference type="NCBI Taxonomy" id="1434191"/>
    <lineage>
        <taxon>Bacteria</taxon>
        <taxon>Pseudomonadati</taxon>
        <taxon>Pseudomonadota</taxon>
        <taxon>Alphaproteobacteria</taxon>
        <taxon>Maricaulales</taxon>
        <taxon>Maricaulaceae</taxon>
        <taxon>Glycocaulis</taxon>
    </lineage>
</organism>
<dbReference type="PANTHER" id="PTHR16557">
    <property type="entry name" value="ALKYLATED DNA REPAIR PROTEIN ALKB-RELATED"/>
    <property type="match status" value="1"/>
</dbReference>
<evidence type="ECO:0000256" key="3">
    <source>
        <dbReference type="ARBA" id="ARBA00023002"/>
    </source>
</evidence>
<evidence type="ECO:0000256" key="2">
    <source>
        <dbReference type="ARBA" id="ARBA00022964"/>
    </source>
</evidence>
<feature type="binding site" evidence="5">
    <location>
        <position position="125"/>
    </location>
    <ligand>
        <name>Fe cation</name>
        <dbReference type="ChEBI" id="CHEBI:24875"/>
        <note>catalytic</note>
    </ligand>
</feature>
<feature type="binding site" evidence="5">
    <location>
        <position position="179"/>
    </location>
    <ligand>
        <name>Fe cation</name>
        <dbReference type="ChEBI" id="CHEBI:24875"/>
        <note>catalytic</note>
    </ligand>
</feature>
<gene>
    <name evidence="7" type="ORF">X907_0137</name>
</gene>
<keyword evidence="8" id="KW-1185">Reference proteome</keyword>
<evidence type="ECO:0000256" key="1">
    <source>
        <dbReference type="ARBA" id="ARBA00022723"/>
    </source>
</evidence>
<dbReference type="KEGG" id="gak:X907_0137"/>
<reference evidence="7 8" key="1">
    <citation type="submission" date="2016-12" db="EMBL/GenBank/DDBJ databases">
        <title>The genome of dimorphic prosthecate Glycocaulis alkaliphilus 6b-8t, isolated from crude oil dictates its adaptability in petroleum environments.</title>
        <authorList>
            <person name="Wu X.-L."/>
            <person name="Geng S."/>
        </authorList>
    </citation>
    <scope>NUCLEOTIDE SEQUENCE [LARGE SCALE GENOMIC DNA]</scope>
    <source>
        <strain evidence="7 8">6B-8</strain>
    </source>
</reference>
<protein>
    <submittedName>
        <fullName evidence="7">Alkylated DNA repair protein</fullName>
    </submittedName>
</protein>
<dbReference type="Gene3D" id="2.60.120.590">
    <property type="entry name" value="Alpha-ketoglutarate-dependent dioxygenase AlkB-like"/>
    <property type="match status" value="1"/>
</dbReference>
<keyword evidence="3" id="KW-0560">Oxidoreductase</keyword>
<dbReference type="Proteomes" id="UP000286954">
    <property type="component" value="Chromosome"/>
</dbReference>
<keyword evidence="2" id="KW-0223">Dioxygenase</keyword>
<dbReference type="PROSITE" id="PS51471">
    <property type="entry name" value="FE2OG_OXY"/>
    <property type="match status" value="1"/>
</dbReference>
<evidence type="ECO:0000313" key="7">
    <source>
        <dbReference type="EMBL" id="AZU02687.1"/>
    </source>
</evidence>
<dbReference type="GO" id="GO:0008198">
    <property type="term" value="F:ferrous iron binding"/>
    <property type="evidence" value="ECO:0007669"/>
    <property type="project" value="TreeGrafter"/>
</dbReference>
<name>A0A3T0E655_9PROT</name>
<evidence type="ECO:0000313" key="8">
    <source>
        <dbReference type="Proteomes" id="UP000286954"/>
    </source>
</evidence>
<dbReference type="InterPro" id="IPR037151">
    <property type="entry name" value="AlkB-like_sf"/>
</dbReference>
<dbReference type="PANTHER" id="PTHR16557:SF2">
    <property type="entry name" value="NUCLEIC ACID DIOXYGENASE ALKBH1"/>
    <property type="match status" value="1"/>
</dbReference>
<dbReference type="GO" id="GO:0035516">
    <property type="term" value="F:broad specificity oxidative DNA demethylase activity"/>
    <property type="evidence" value="ECO:0007669"/>
    <property type="project" value="TreeGrafter"/>
</dbReference>